<comment type="subcellular location">
    <subcellularLocation>
        <location evidence="1">Membrane</location>
        <topology evidence="1">Multi-pass membrane protein</topology>
    </subcellularLocation>
</comment>
<feature type="transmembrane region" description="Helical" evidence="6">
    <location>
        <begin position="82"/>
        <end position="101"/>
    </location>
</feature>
<dbReference type="InterPro" id="IPR059000">
    <property type="entry name" value="ATPase_P-type_domA"/>
</dbReference>
<keyword evidence="4 6" id="KW-1133">Transmembrane helix</keyword>
<evidence type="ECO:0000256" key="2">
    <source>
        <dbReference type="ARBA" id="ARBA00005675"/>
    </source>
</evidence>
<protein>
    <submittedName>
        <fullName evidence="8">Cation-transporting P-type ATPase</fullName>
    </submittedName>
</protein>
<dbReference type="Gene3D" id="3.40.1110.10">
    <property type="entry name" value="Calcium-transporting ATPase, cytoplasmic domain N"/>
    <property type="match status" value="1"/>
</dbReference>
<gene>
    <name evidence="8" type="ORF">D4Z93_10885</name>
</gene>
<feature type="transmembrane region" description="Helical" evidence="6">
    <location>
        <begin position="812"/>
        <end position="833"/>
    </location>
</feature>
<sequence>MFEWYGKPWNDIVKKLGSNINFGLNDIQVKYCRDKYGDNKIIIPDIRGVIILFIKQIRQLWMLLMLISDIMFFYIGQYANGIIALCVIIINTLCVVIEEHNSDKNLKELKKFNTGYAKVMRNGSFFNIPIDELVVGDIVVFEKGQVVPADLRIVESNNLRTNEVYVTGEKFICEKYETKIEDKYLKLSDMKNIMFKGSKIITGNGTGIVIFTGNNTQIGKVIKLFLDETTEEKSFEQRINEILNFFGIFVLGGVLINIIIGIFNKRNLNDSINSIAIIFLNSLPQSMMIVLTILSFVILNQMRKKGMIFKSLFTIEKFSSVNAFCTDKVGAFSDEKMYVSKVYVDNTIIDRYDERLMKIKYEDEDRSLKRILDIALLCNDTIVSSNGEFVNPRDDLMEISLYDLGIKLGIDTIKLEDEKVRSDVIPFDTDRSIMTSINKVDKNFRAHMKGSVDSILNRCTRILKNGVEVEITEDDINSIRNADMKMSNDTLSVMGLAYRNFNYEPSLEENIESNMVFVGLIGFESVIKSDAYYAVEQGNFLNVKPIIVTEDGKLTAYAFGKKLGVISRIQQILSGIEIDNMKKDEFERIVNKMGIFSKISAKHKISIVKNLKHYGYTVAVTGSKIIDLPCLKAANLGITNSNIGVIKKLSDVFATNINYKNLLDILEDSRKVVNSVSKIIVYIMSCSLSMLLFSTITGIYGYNMPFIVEEGIWFNNIIMMISAVSIILNYQSENNLLSYSIINRDILSNRMSFIILNSILTCVSALIIFRVSYSHGNEVAQMLSFFILNIYSVLFSMSFSNRAFFSNKFSNLLLLINILLQIIIMIPVGIFIVNDKTNIRNVIILSLIWFVVMLFYKFEKNGDYEYD</sequence>
<proteinExistence type="inferred from homology"/>
<dbReference type="SUPFAM" id="SSF56784">
    <property type="entry name" value="HAD-like"/>
    <property type="match status" value="1"/>
</dbReference>
<evidence type="ECO:0000256" key="6">
    <source>
        <dbReference type="SAM" id="Phobius"/>
    </source>
</evidence>
<dbReference type="SUPFAM" id="SSF81665">
    <property type="entry name" value="Calcium ATPase, transmembrane domain M"/>
    <property type="match status" value="1"/>
</dbReference>
<dbReference type="Proteomes" id="UP000266301">
    <property type="component" value="Chromosome"/>
</dbReference>
<dbReference type="GO" id="GO:1990573">
    <property type="term" value="P:potassium ion import across plasma membrane"/>
    <property type="evidence" value="ECO:0007669"/>
    <property type="project" value="TreeGrafter"/>
</dbReference>
<feature type="transmembrane region" description="Helical" evidence="6">
    <location>
        <begin position="679"/>
        <end position="700"/>
    </location>
</feature>
<reference evidence="8 9" key="1">
    <citation type="journal article" date="2019" name="Int. J. Syst. Evol. Microbiol.">
        <title>Clostridium fermenticellae sp. nov., isolated from the mud in a fermentation cellar for the production of the Chinese liquor, baijiu.</title>
        <authorList>
            <person name="Xu P.X."/>
            <person name="Chai L.J."/>
            <person name="Qiu T."/>
            <person name="Zhang X.J."/>
            <person name="Lu Z.M."/>
            <person name="Xiao C."/>
            <person name="Wang S.T."/>
            <person name="Shen C.H."/>
            <person name="Shi J.S."/>
            <person name="Xu Z.H."/>
        </authorList>
    </citation>
    <scope>NUCLEOTIDE SEQUENCE [LARGE SCALE GENOMIC DNA]</scope>
    <source>
        <strain evidence="8 9">JN500901</strain>
    </source>
</reference>
<feature type="transmembrane region" description="Helical" evidence="6">
    <location>
        <begin position="839"/>
        <end position="856"/>
    </location>
</feature>
<evidence type="ECO:0000256" key="4">
    <source>
        <dbReference type="ARBA" id="ARBA00022989"/>
    </source>
</evidence>
<feature type="domain" description="Cation-transporting P-type ATPase N-terminal" evidence="7">
    <location>
        <begin position="3"/>
        <end position="77"/>
    </location>
</feature>
<evidence type="ECO:0000256" key="3">
    <source>
        <dbReference type="ARBA" id="ARBA00022692"/>
    </source>
</evidence>
<feature type="transmembrane region" description="Helical" evidence="6">
    <location>
        <begin position="275"/>
        <end position="299"/>
    </location>
</feature>
<dbReference type="InterPro" id="IPR023299">
    <property type="entry name" value="ATPase_P-typ_cyto_dom_N"/>
</dbReference>
<evidence type="ECO:0000259" key="7">
    <source>
        <dbReference type="SMART" id="SM00831"/>
    </source>
</evidence>
<feature type="transmembrane region" description="Helical" evidence="6">
    <location>
        <begin position="712"/>
        <end position="730"/>
    </location>
</feature>
<dbReference type="GO" id="GO:1902600">
    <property type="term" value="P:proton transmembrane transport"/>
    <property type="evidence" value="ECO:0007669"/>
    <property type="project" value="TreeGrafter"/>
</dbReference>
<accession>A0A386H5L1</accession>
<dbReference type="InterPro" id="IPR023214">
    <property type="entry name" value="HAD_sf"/>
</dbReference>
<dbReference type="Pfam" id="PF13246">
    <property type="entry name" value="Cation_ATPase"/>
    <property type="match status" value="1"/>
</dbReference>
<dbReference type="GO" id="GO:0006883">
    <property type="term" value="P:intracellular sodium ion homeostasis"/>
    <property type="evidence" value="ECO:0007669"/>
    <property type="project" value="TreeGrafter"/>
</dbReference>
<dbReference type="Gene3D" id="1.20.1110.10">
    <property type="entry name" value="Calcium-transporting ATPase, transmembrane domain"/>
    <property type="match status" value="1"/>
</dbReference>
<evidence type="ECO:0000313" key="9">
    <source>
        <dbReference type="Proteomes" id="UP000266301"/>
    </source>
</evidence>
<evidence type="ECO:0000313" key="8">
    <source>
        <dbReference type="EMBL" id="AYD40999.1"/>
    </source>
</evidence>
<keyword evidence="3 6" id="KW-0812">Transmembrane</keyword>
<dbReference type="KEGG" id="cfer:D4Z93_10885"/>
<dbReference type="RefSeq" id="WP_119973478.1">
    <property type="nucleotide sequence ID" value="NZ_CP032416.1"/>
</dbReference>
<dbReference type="GO" id="GO:0000166">
    <property type="term" value="F:nucleotide binding"/>
    <property type="evidence" value="ECO:0007669"/>
    <property type="project" value="InterPro"/>
</dbReference>
<dbReference type="Pfam" id="PF00122">
    <property type="entry name" value="E1-E2_ATPase"/>
    <property type="match status" value="1"/>
</dbReference>
<dbReference type="EMBL" id="CP032416">
    <property type="protein sequence ID" value="AYD40999.1"/>
    <property type="molecule type" value="Genomic_DNA"/>
</dbReference>
<dbReference type="GO" id="GO:0005391">
    <property type="term" value="F:P-type sodium:potassium-exchanging transporter activity"/>
    <property type="evidence" value="ECO:0007669"/>
    <property type="project" value="TreeGrafter"/>
</dbReference>
<dbReference type="PANTHER" id="PTHR43294">
    <property type="entry name" value="SODIUM/POTASSIUM-TRANSPORTING ATPASE SUBUNIT ALPHA"/>
    <property type="match status" value="1"/>
</dbReference>
<keyword evidence="5 6" id="KW-0472">Membrane</keyword>
<dbReference type="InterPro" id="IPR008250">
    <property type="entry name" value="ATPase_P-typ_transduc_dom_A_sf"/>
</dbReference>
<organism evidence="8 9">
    <name type="scientific">Clostridium fermenticellae</name>
    <dbReference type="NCBI Taxonomy" id="2068654"/>
    <lineage>
        <taxon>Bacteria</taxon>
        <taxon>Bacillati</taxon>
        <taxon>Bacillota</taxon>
        <taxon>Clostridia</taxon>
        <taxon>Eubacteriales</taxon>
        <taxon>Clostridiaceae</taxon>
        <taxon>Clostridium</taxon>
    </lineage>
</organism>
<dbReference type="GO" id="GO:0005886">
    <property type="term" value="C:plasma membrane"/>
    <property type="evidence" value="ECO:0007669"/>
    <property type="project" value="TreeGrafter"/>
</dbReference>
<dbReference type="InterPro" id="IPR050510">
    <property type="entry name" value="Cation_transp_ATPase_P-type"/>
</dbReference>
<dbReference type="InterPro" id="IPR036412">
    <property type="entry name" value="HAD-like_sf"/>
</dbReference>
<dbReference type="SUPFAM" id="SSF81653">
    <property type="entry name" value="Calcium ATPase, transduction domain A"/>
    <property type="match status" value="1"/>
</dbReference>
<dbReference type="GO" id="GO:0036376">
    <property type="term" value="P:sodium ion export across plasma membrane"/>
    <property type="evidence" value="ECO:0007669"/>
    <property type="project" value="TreeGrafter"/>
</dbReference>
<dbReference type="SMART" id="SM00831">
    <property type="entry name" value="Cation_ATPase_N"/>
    <property type="match status" value="1"/>
</dbReference>
<evidence type="ECO:0000256" key="5">
    <source>
        <dbReference type="ARBA" id="ARBA00023136"/>
    </source>
</evidence>
<dbReference type="Gene3D" id="2.70.150.10">
    <property type="entry name" value="Calcium-transporting ATPase, cytoplasmic transduction domain A"/>
    <property type="match status" value="1"/>
</dbReference>
<feature type="transmembrane region" description="Helical" evidence="6">
    <location>
        <begin position="242"/>
        <end position="263"/>
    </location>
</feature>
<dbReference type="GO" id="GO:0030007">
    <property type="term" value="P:intracellular potassium ion homeostasis"/>
    <property type="evidence" value="ECO:0007669"/>
    <property type="project" value="TreeGrafter"/>
</dbReference>
<evidence type="ECO:0000256" key="1">
    <source>
        <dbReference type="ARBA" id="ARBA00004141"/>
    </source>
</evidence>
<dbReference type="InterPro" id="IPR023298">
    <property type="entry name" value="ATPase_P-typ_TM_dom_sf"/>
</dbReference>
<dbReference type="PRINTS" id="PR00119">
    <property type="entry name" value="CATATPASE"/>
</dbReference>
<dbReference type="SUPFAM" id="SSF81660">
    <property type="entry name" value="Metal cation-transporting ATPase, ATP-binding domain N"/>
    <property type="match status" value="1"/>
</dbReference>
<feature type="transmembrane region" description="Helical" evidence="6">
    <location>
        <begin position="779"/>
        <end position="800"/>
    </location>
</feature>
<dbReference type="Pfam" id="PF00690">
    <property type="entry name" value="Cation_ATPase_N"/>
    <property type="match status" value="1"/>
</dbReference>
<comment type="similarity">
    <text evidence="2">Belongs to the cation transport ATPase (P-type) (TC 3.A.3) family. Type IIA subfamily.</text>
</comment>
<keyword evidence="9" id="KW-1185">Reference proteome</keyword>
<dbReference type="Gene3D" id="3.40.50.1000">
    <property type="entry name" value="HAD superfamily/HAD-like"/>
    <property type="match status" value="1"/>
</dbReference>
<dbReference type="PANTHER" id="PTHR43294:SF20">
    <property type="entry name" value="P-TYPE ATPASE"/>
    <property type="match status" value="1"/>
</dbReference>
<dbReference type="OrthoDB" id="1937481at2"/>
<dbReference type="AlphaFoldDB" id="A0A386H5L1"/>
<name>A0A386H5L1_9CLOT</name>
<dbReference type="InterPro" id="IPR004014">
    <property type="entry name" value="ATPase_P-typ_cation-transptr_N"/>
</dbReference>
<feature type="transmembrane region" description="Helical" evidence="6">
    <location>
        <begin position="751"/>
        <end position="773"/>
    </location>
</feature>